<gene>
    <name evidence="5" type="ORF">GCM10025791_28740</name>
</gene>
<dbReference type="Gene3D" id="2.60.120.10">
    <property type="entry name" value="Jelly Rolls"/>
    <property type="match status" value="1"/>
</dbReference>
<proteinExistence type="predicted"/>
<dbReference type="RefSeq" id="WP_345423576.1">
    <property type="nucleotide sequence ID" value="NZ_AP031496.1"/>
</dbReference>
<name>A0AAV3U423_9ALTE</name>
<dbReference type="InterPro" id="IPR018060">
    <property type="entry name" value="HTH_AraC"/>
</dbReference>
<evidence type="ECO:0000259" key="4">
    <source>
        <dbReference type="PROSITE" id="PS01124"/>
    </source>
</evidence>
<organism evidence="5 6">
    <name type="scientific">Halioxenophilus aromaticivorans</name>
    <dbReference type="NCBI Taxonomy" id="1306992"/>
    <lineage>
        <taxon>Bacteria</taxon>
        <taxon>Pseudomonadati</taxon>
        <taxon>Pseudomonadota</taxon>
        <taxon>Gammaproteobacteria</taxon>
        <taxon>Alteromonadales</taxon>
        <taxon>Alteromonadaceae</taxon>
        <taxon>Halioxenophilus</taxon>
    </lineage>
</organism>
<keyword evidence="1" id="KW-0805">Transcription regulation</keyword>
<dbReference type="InterPro" id="IPR047264">
    <property type="entry name" value="Cupin_HpaA-like_N"/>
</dbReference>
<dbReference type="SMART" id="SM00342">
    <property type="entry name" value="HTH_ARAC"/>
    <property type="match status" value="1"/>
</dbReference>
<dbReference type="SUPFAM" id="SSF51215">
    <property type="entry name" value="Regulatory protein AraC"/>
    <property type="match status" value="1"/>
</dbReference>
<dbReference type="PANTHER" id="PTHR43280">
    <property type="entry name" value="ARAC-FAMILY TRANSCRIPTIONAL REGULATOR"/>
    <property type="match status" value="1"/>
</dbReference>
<sequence>MAPTHAADILTTTLYGESDAWQGIDEVHCEPLVERSAKHDWQIEPHRHVNLVQIFYLSQGECEASIDEQKTVLTPGALVILPEHSVHGFRWRKDSYGYVLMITRSLLTRMEQNLGPQHWSRNQGSVSYSPNQQPLIAQVFAQLLDEYRHQRPQRAIMLEAITLNLMVLIDRLHSEQHRTASNSASKLKQLERFIELVEHNFQQHHQVNWYAEKLGITPAHLNSLCKQEQQLSALKLIHQRIMQEAQRQLIYSGKSASTVASLLGFEDPAYFNRFFTRLAGKSPGNYRKQWAHKNQPE</sequence>
<evidence type="ECO:0000313" key="6">
    <source>
        <dbReference type="Proteomes" id="UP001409585"/>
    </source>
</evidence>
<dbReference type="InterPro" id="IPR014710">
    <property type="entry name" value="RmlC-like_jellyroll"/>
</dbReference>
<protein>
    <submittedName>
        <fullName evidence="5">Helix-turn-helix domain-containing protein</fullName>
    </submittedName>
</protein>
<dbReference type="PANTHER" id="PTHR43280:SF32">
    <property type="entry name" value="TRANSCRIPTIONAL REGULATORY PROTEIN"/>
    <property type="match status" value="1"/>
</dbReference>
<dbReference type="GO" id="GO:0003700">
    <property type="term" value="F:DNA-binding transcription factor activity"/>
    <property type="evidence" value="ECO:0007669"/>
    <property type="project" value="InterPro"/>
</dbReference>
<dbReference type="InterPro" id="IPR013096">
    <property type="entry name" value="Cupin_2"/>
</dbReference>
<keyword evidence="3" id="KW-0804">Transcription</keyword>
<comment type="caution">
    <text evidence="5">The sequence shown here is derived from an EMBL/GenBank/DDBJ whole genome shotgun (WGS) entry which is preliminary data.</text>
</comment>
<dbReference type="InterPro" id="IPR037923">
    <property type="entry name" value="HTH-like"/>
</dbReference>
<dbReference type="EMBL" id="BAABLX010000027">
    <property type="protein sequence ID" value="GAA4947410.1"/>
    <property type="molecule type" value="Genomic_DNA"/>
</dbReference>
<dbReference type="Proteomes" id="UP001409585">
    <property type="component" value="Unassembled WGS sequence"/>
</dbReference>
<dbReference type="Pfam" id="PF12833">
    <property type="entry name" value="HTH_18"/>
    <property type="match status" value="1"/>
</dbReference>
<reference evidence="6" key="1">
    <citation type="journal article" date="2019" name="Int. J. Syst. Evol. Microbiol.">
        <title>The Global Catalogue of Microorganisms (GCM) 10K type strain sequencing project: providing services to taxonomists for standard genome sequencing and annotation.</title>
        <authorList>
            <consortium name="The Broad Institute Genomics Platform"/>
            <consortium name="The Broad Institute Genome Sequencing Center for Infectious Disease"/>
            <person name="Wu L."/>
            <person name="Ma J."/>
        </authorList>
    </citation>
    <scope>NUCLEOTIDE SEQUENCE [LARGE SCALE GENOMIC DNA]</scope>
    <source>
        <strain evidence="6">JCM 19134</strain>
    </source>
</reference>
<dbReference type="Gene3D" id="1.10.10.60">
    <property type="entry name" value="Homeodomain-like"/>
    <property type="match status" value="1"/>
</dbReference>
<dbReference type="InterPro" id="IPR009057">
    <property type="entry name" value="Homeodomain-like_sf"/>
</dbReference>
<evidence type="ECO:0000256" key="3">
    <source>
        <dbReference type="ARBA" id="ARBA00023163"/>
    </source>
</evidence>
<keyword evidence="6" id="KW-1185">Reference proteome</keyword>
<accession>A0AAV3U423</accession>
<evidence type="ECO:0000256" key="2">
    <source>
        <dbReference type="ARBA" id="ARBA00023125"/>
    </source>
</evidence>
<dbReference type="CDD" id="cd06999">
    <property type="entry name" value="cupin_HpaA-like_N"/>
    <property type="match status" value="1"/>
</dbReference>
<dbReference type="AlphaFoldDB" id="A0AAV3U423"/>
<dbReference type="SUPFAM" id="SSF46689">
    <property type="entry name" value="Homeodomain-like"/>
    <property type="match status" value="1"/>
</dbReference>
<evidence type="ECO:0000256" key="1">
    <source>
        <dbReference type="ARBA" id="ARBA00023015"/>
    </source>
</evidence>
<dbReference type="Pfam" id="PF07883">
    <property type="entry name" value="Cupin_2"/>
    <property type="match status" value="1"/>
</dbReference>
<dbReference type="PROSITE" id="PS01124">
    <property type="entry name" value="HTH_ARAC_FAMILY_2"/>
    <property type="match status" value="1"/>
</dbReference>
<evidence type="ECO:0000313" key="5">
    <source>
        <dbReference type="EMBL" id="GAA4947410.1"/>
    </source>
</evidence>
<feature type="domain" description="HTH araC/xylS-type" evidence="4">
    <location>
        <begin position="191"/>
        <end position="289"/>
    </location>
</feature>
<dbReference type="GO" id="GO:0043565">
    <property type="term" value="F:sequence-specific DNA binding"/>
    <property type="evidence" value="ECO:0007669"/>
    <property type="project" value="InterPro"/>
</dbReference>
<keyword evidence="2" id="KW-0238">DNA-binding</keyword>